<evidence type="ECO:0008006" key="4">
    <source>
        <dbReference type="Google" id="ProtNLM"/>
    </source>
</evidence>
<evidence type="ECO:0000313" key="3">
    <source>
        <dbReference type="Proteomes" id="UP000019373"/>
    </source>
</evidence>
<dbReference type="RefSeq" id="XP_007799698.1">
    <property type="nucleotide sequence ID" value="XM_007801507.1"/>
</dbReference>
<feature type="region of interest" description="Disordered" evidence="1">
    <location>
        <begin position="323"/>
        <end position="346"/>
    </location>
</feature>
<dbReference type="Proteomes" id="UP000019373">
    <property type="component" value="Unassembled WGS sequence"/>
</dbReference>
<protein>
    <recommendedName>
        <fullName evidence="4">F-box domain-containing protein</fullName>
    </recommendedName>
</protein>
<evidence type="ECO:0000313" key="2">
    <source>
        <dbReference type="EMBL" id="ERF74597.1"/>
    </source>
</evidence>
<name>U1GAQ3_ENDPU</name>
<dbReference type="GeneID" id="19235788"/>
<sequence length="346" mass="39494">MTSSTLESFPNEVLYRIIIFVEYSPQNLQALTLTCRRIRSFMVARAGHGNLLEDIAMMQYPHAFQVLHYPNVPFSSHANITFFSQLNRLKRSTMLVDGEVELMREIRQDLIEQKPQLVKYLATKGWDHNLRSALHLAMFPSWFGGPPSTRMPLYSGFATFMQSIPAHYVLAYRHASFMIAEACTLVDAKGIQQEYCREYGYHRHRSIISEVNMRKEVEQYPSSAIASCHEHWTQQKGRHPTPEKPPSGNCYGYQDGGFDRLQVAKTSSKLLDEKIQFILSNWDRYTVEDPAMMDDLQQPGCSSSDTSAVRDLVESFAGLDSTIAPQPDDSLIDPQCWADDPPSIHF</sequence>
<reference evidence="3" key="1">
    <citation type="journal article" date="2014" name="BMC Genomics">
        <title>Genome characteristics reveal the impact of lichenization on lichen-forming fungus Endocarpon pusillum Hedwig (Verrucariales, Ascomycota).</title>
        <authorList>
            <person name="Wang Y.-Y."/>
            <person name="Liu B."/>
            <person name="Zhang X.-Y."/>
            <person name="Zhou Q.-M."/>
            <person name="Zhang T."/>
            <person name="Li H."/>
            <person name="Yu Y.-F."/>
            <person name="Zhang X.-L."/>
            <person name="Hao X.-Y."/>
            <person name="Wang M."/>
            <person name="Wang L."/>
            <person name="Wei J.-C."/>
        </authorList>
    </citation>
    <scope>NUCLEOTIDE SEQUENCE [LARGE SCALE GENOMIC DNA]</scope>
    <source>
        <strain evidence="3">Z07020 / HMAS-L-300199</strain>
    </source>
</reference>
<keyword evidence="3" id="KW-1185">Reference proteome</keyword>
<accession>U1GAQ3</accession>
<proteinExistence type="predicted"/>
<gene>
    <name evidence="2" type="ORF">EPUS_00727</name>
</gene>
<dbReference type="AlphaFoldDB" id="U1GAQ3"/>
<organism evidence="2 3">
    <name type="scientific">Endocarpon pusillum (strain Z07020 / HMAS-L-300199)</name>
    <name type="common">Lichen-forming fungus</name>
    <dbReference type="NCBI Taxonomy" id="1263415"/>
    <lineage>
        <taxon>Eukaryota</taxon>
        <taxon>Fungi</taxon>
        <taxon>Dikarya</taxon>
        <taxon>Ascomycota</taxon>
        <taxon>Pezizomycotina</taxon>
        <taxon>Eurotiomycetes</taxon>
        <taxon>Chaetothyriomycetidae</taxon>
        <taxon>Verrucariales</taxon>
        <taxon>Verrucariaceae</taxon>
        <taxon>Endocarpon</taxon>
    </lineage>
</organism>
<dbReference type="HOGENOM" id="CLU_831634_0_0_1"/>
<dbReference type="OrthoDB" id="10393490at2759"/>
<dbReference type="EMBL" id="KE720872">
    <property type="protein sequence ID" value="ERF74597.1"/>
    <property type="molecule type" value="Genomic_DNA"/>
</dbReference>
<evidence type="ECO:0000256" key="1">
    <source>
        <dbReference type="SAM" id="MobiDB-lite"/>
    </source>
</evidence>